<name>A0A8S5Q9A6_9CAUD</name>
<reference evidence="1" key="1">
    <citation type="journal article" date="2021" name="Proc. Natl. Acad. Sci. U.S.A.">
        <title>A Catalog of Tens of Thousands of Viruses from Human Metagenomes Reveals Hidden Associations with Chronic Diseases.</title>
        <authorList>
            <person name="Tisza M.J."/>
            <person name="Buck C.B."/>
        </authorList>
    </citation>
    <scope>NUCLEOTIDE SEQUENCE</scope>
    <source>
        <strain evidence="1">Ct5qs5</strain>
    </source>
</reference>
<proteinExistence type="predicted"/>
<evidence type="ECO:0000313" key="1">
    <source>
        <dbReference type="EMBL" id="DAE15341.1"/>
    </source>
</evidence>
<organism evidence="1">
    <name type="scientific">Siphoviridae sp. ct5qs5</name>
    <dbReference type="NCBI Taxonomy" id="2825339"/>
    <lineage>
        <taxon>Viruses</taxon>
        <taxon>Duplodnaviria</taxon>
        <taxon>Heunggongvirae</taxon>
        <taxon>Uroviricota</taxon>
        <taxon>Caudoviricetes</taxon>
    </lineage>
</organism>
<sequence>MGIFEDMDKAIAEFFAAADDFIKTEKDKEDEL</sequence>
<accession>A0A8S5Q9A6</accession>
<dbReference type="EMBL" id="BK015603">
    <property type="protein sequence ID" value="DAE15341.1"/>
    <property type="molecule type" value="Genomic_DNA"/>
</dbReference>
<protein>
    <submittedName>
        <fullName evidence="1">Uncharacterized protein</fullName>
    </submittedName>
</protein>